<evidence type="ECO:0000313" key="4">
    <source>
        <dbReference type="EMBL" id="TGG91739.1"/>
    </source>
</evidence>
<sequence length="197" mass="21335">MSESDDQYLSRKERRERTRSAILATAKMLFAEHGYEGTTIRAVAREVGVDPALVMQHFGSKDRLFAAAALSTVDTDSLVQAEQGDLAQMALEHIFADFEDPERRAGAVALLRSCLTHSVARQVLRDEVMGKTQAQVARTIGGEDAALRAAVLNASTLGLTIARYLLEDPVLAGASQGDIERVMLPALQAIAREEGQV</sequence>
<dbReference type="PANTHER" id="PTHR30055:SF235">
    <property type="entry name" value="TRANSCRIPTIONAL REGULATORY PROTEIN"/>
    <property type="match status" value="1"/>
</dbReference>
<comment type="caution">
    <text evidence="4">The sequence shown here is derived from an EMBL/GenBank/DDBJ whole genome shotgun (WGS) entry which is preliminary data.</text>
</comment>
<dbReference type="GO" id="GO:0003700">
    <property type="term" value="F:DNA-binding transcription factor activity"/>
    <property type="evidence" value="ECO:0007669"/>
    <property type="project" value="TreeGrafter"/>
</dbReference>
<dbReference type="InterPro" id="IPR041678">
    <property type="entry name" value="TetR_C_16"/>
</dbReference>
<dbReference type="Gene3D" id="1.10.357.10">
    <property type="entry name" value="Tetracycline Repressor, domain 2"/>
    <property type="match status" value="1"/>
</dbReference>
<evidence type="ECO:0000256" key="1">
    <source>
        <dbReference type="ARBA" id="ARBA00023125"/>
    </source>
</evidence>
<dbReference type="RefSeq" id="WP_135484150.1">
    <property type="nucleotide sequence ID" value="NZ_SRMF01000007.1"/>
</dbReference>
<keyword evidence="1 2" id="KW-0238">DNA-binding</keyword>
<dbReference type="EMBL" id="SRMF01000007">
    <property type="protein sequence ID" value="TGG91739.1"/>
    <property type="molecule type" value="Genomic_DNA"/>
</dbReference>
<dbReference type="InterPro" id="IPR050109">
    <property type="entry name" value="HTH-type_TetR-like_transc_reg"/>
</dbReference>
<feature type="domain" description="HTH tetR-type" evidence="3">
    <location>
        <begin position="16"/>
        <end position="76"/>
    </location>
</feature>
<accession>A0A4Z0W7Y4</accession>
<dbReference type="GO" id="GO:0000976">
    <property type="term" value="F:transcription cis-regulatory region binding"/>
    <property type="evidence" value="ECO:0007669"/>
    <property type="project" value="TreeGrafter"/>
</dbReference>
<dbReference type="Proteomes" id="UP000297475">
    <property type="component" value="Unassembled WGS sequence"/>
</dbReference>
<dbReference type="InterPro" id="IPR001647">
    <property type="entry name" value="HTH_TetR"/>
</dbReference>
<name>A0A4Z0W7Y4_9GAMM</name>
<dbReference type="Pfam" id="PF17920">
    <property type="entry name" value="TetR_C_16"/>
    <property type="match status" value="1"/>
</dbReference>
<evidence type="ECO:0000313" key="5">
    <source>
        <dbReference type="Proteomes" id="UP000297475"/>
    </source>
</evidence>
<keyword evidence="5" id="KW-1185">Reference proteome</keyword>
<gene>
    <name evidence="4" type="ORF">E4656_15220</name>
</gene>
<dbReference type="SUPFAM" id="SSF48498">
    <property type="entry name" value="Tetracyclin repressor-like, C-terminal domain"/>
    <property type="match status" value="1"/>
</dbReference>
<dbReference type="InterPro" id="IPR009057">
    <property type="entry name" value="Homeodomain-like_sf"/>
</dbReference>
<dbReference type="AlphaFoldDB" id="A0A4Z0W7Y4"/>
<dbReference type="OrthoDB" id="3210235at2"/>
<dbReference type="Gene3D" id="1.10.10.60">
    <property type="entry name" value="Homeodomain-like"/>
    <property type="match status" value="1"/>
</dbReference>
<dbReference type="PRINTS" id="PR00455">
    <property type="entry name" value="HTHTETR"/>
</dbReference>
<dbReference type="InterPro" id="IPR036271">
    <property type="entry name" value="Tet_transcr_reg_TetR-rel_C_sf"/>
</dbReference>
<dbReference type="SUPFAM" id="SSF46689">
    <property type="entry name" value="Homeodomain-like"/>
    <property type="match status" value="1"/>
</dbReference>
<dbReference type="PROSITE" id="PS50977">
    <property type="entry name" value="HTH_TETR_2"/>
    <property type="match status" value="1"/>
</dbReference>
<proteinExistence type="predicted"/>
<dbReference type="PANTHER" id="PTHR30055">
    <property type="entry name" value="HTH-TYPE TRANSCRIPTIONAL REGULATOR RUTR"/>
    <property type="match status" value="1"/>
</dbReference>
<evidence type="ECO:0000259" key="3">
    <source>
        <dbReference type="PROSITE" id="PS50977"/>
    </source>
</evidence>
<protein>
    <submittedName>
        <fullName evidence="4">TetR/AcrR family transcriptional regulator</fullName>
    </submittedName>
</protein>
<dbReference type="Pfam" id="PF00440">
    <property type="entry name" value="TetR_N"/>
    <property type="match status" value="1"/>
</dbReference>
<reference evidence="4 5" key="1">
    <citation type="submission" date="2019-04" db="EMBL/GenBank/DDBJ databases">
        <title>Natronospirillum operosus gen. nov., sp. nov., a haloalkaliphilic satellite isolated from decaying biomass of laboratory culture of cyanobacterium Geitlerinema sp. and proposal of Natronospirillaceae fam. nov. and Saccharospirillaceae fam. nov.</title>
        <authorList>
            <person name="Kevbrin V."/>
            <person name="Boltyanskaya Y."/>
            <person name="Koziaeva V."/>
            <person name="Grouzdev D.S."/>
            <person name="Park M."/>
            <person name="Cho J."/>
        </authorList>
    </citation>
    <scope>NUCLEOTIDE SEQUENCE [LARGE SCALE GENOMIC DNA]</scope>
    <source>
        <strain evidence="4 5">G-116</strain>
    </source>
</reference>
<feature type="DNA-binding region" description="H-T-H motif" evidence="2">
    <location>
        <begin position="39"/>
        <end position="58"/>
    </location>
</feature>
<organism evidence="4 5">
    <name type="scientific">Natronospirillum operosum</name>
    <dbReference type="NCBI Taxonomy" id="2759953"/>
    <lineage>
        <taxon>Bacteria</taxon>
        <taxon>Pseudomonadati</taxon>
        <taxon>Pseudomonadota</taxon>
        <taxon>Gammaproteobacteria</taxon>
        <taxon>Oceanospirillales</taxon>
        <taxon>Natronospirillaceae</taxon>
        <taxon>Natronospirillum</taxon>
    </lineage>
</organism>
<evidence type="ECO:0000256" key="2">
    <source>
        <dbReference type="PROSITE-ProRule" id="PRU00335"/>
    </source>
</evidence>